<evidence type="ECO:0000256" key="3">
    <source>
        <dbReference type="ARBA" id="ARBA00044507"/>
    </source>
</evidence>
<dbReference type="GO" id="GO:0004125">
    <property type="term" value="F:L-seryl-tRNA(Sec) selenium transferase activity"/>
    <property type="evidence" value="ECO:0007669"/>
    <property type="project" value="TreeGrafter"/>
</dbReference>
<evidence type="ECO:0000313" key="6">
    <source>
        <dbReference type="Proteomes" id="UP000586722"/>
    </source>
</evidence>
<keyword evidence="2 4" id="KW-0663">Pyridoxal phosphate</keyword>
<feature type="modified residue" description="N6-(pyridoxal phosphate)lysine" evidence="4">
    <location>
        <position position="216"/>
    </location>
</feature>
<dbReference type="EMBL" id="JAABLQ010000001">
    <property type="protein sequence ID" value="NBN78742.1"/>
    <property type="molecule type" value="Genomic_DNA"/>
</dbReference>
<accession>A0A7X5F2T2</accession>
<proteinExistence type="inferred from homology"/>
<dbReference type="InterPro" id="IPR018319">
    <property type="entry name" value="SelA-like"/>
</dbReference>
<organism evidence="5 6">
    <name type="scientific">Pannonibacter tanglangensis</name>
    <dbReference type="NCBI Taxonomy" id="2750084"/>
    <lineage>
        <taxon>Bacteria</taxon>
        <taxon>Pseudomonadati</taxon>
        <taxon>Pseudomonadota</taxon>
        <taxon>Alphaproteobacteria</taxon>
        <taxon>Hyphomicrobiales</taxon>
        <taxon>Stappiaceae</taxon>
        <taxon>Pannonibacter</taxon>
    </lineage>
</organism>
<dbReference type="Gene3D" id="3.40.640.10">
    <property type="entry name" value="Type I PLP-dependent aspartate aminotransferase-like (Major domain)"/>
    <property type="match status" value="1"/>
</dbReference>
<dbReference type="Proteomes" id="UP000586722">
    <property type="component" value="Unassembled WGS sequence"/>
</dbReference>
<keyword evidence="5" id="KW-0808">Transferase</keyword>
<dbReference type="InterPro" id="IPR015424">
    <property type="entry name" value="PyrdxlP-dep_Trfase"/>
</dbReference>
<dbReference type="RefSeq" id="WP_161709149.1">
    <property type="nucleotide sequence ID" value="NZ_JAABLQ010000001.1"/>
</dbReference>
<evidence type="ECO:0000313" key="5">
    <source>
        <dbReference type="EMBL" id="NBN78742.1"/>
    </source>
</evidence>
<dbReference type="PANTHER" id="PTHR32328:SF0">
    <property type="entry name" value="L-SERYL-TRNA(SEC) SELENIUM TRANSFERASE"/>
    <property type="match status" value="1"/>
</dbReference>
<dbReference type="SUPFAM" id="SSF53383">
    <property type="entry name" value="PLP-dependent transferases"/>
    <property type="match status" value="1"/>
</dbReference>
<name>A0A7X5F2T2_9HYPH</name>
<dbReference type="PANTHER" id="PTHR32328">
    <property type="entry name" value="L-SERYL-TRNA(SEC) SELENIUM TRANSFERASE"/>
    <property type="match status" value="1"/>
</dbReference>
<gene>
    <name evidence="5" type="ORF">GWI72_10735</name>
</gene>
<dbReference type="GO" id="GO:0008483">
    <property type="term" value="F:transaminase activity"/>
    <property type="evidence" value="ECO:0007669"/>
    <property type="project" value="UniProtKB-KW"/>
</dbReference>
<evidence type="ECO:0000256" key="4">
    <source>
        <dbReference type="PIRSR" id="PIRSR618319-50"/>
    </source>
</evidence>
<dbReference type="AlphaFoldDB" id="A0A7X5F2T2"/>
<comment type="similarity">
    <text evidence="3">Belongs to the SelA family.</text>
</comment>
<comment type="cofactor">
    <cofactor evidence="1 4">
        <name>pyridoxal 5'-phosphate</name>
        <dbReference type="ChEBI" id="CHEBI:597326"/>
    </cofactor>
</comment>
<reference evidence="6" key="1">
    <citation type="submission" date="2020-01" db="EMBL/GenBank/DDBJ databases">
        <authorList>
            <person name="Fang Y."/>
            <person name="Sun R."/>
            <person name="Nie L."/>
            <person name="He J."/>
            <person name="Hao L."/>
            <person name="Wang L."/>
            <person name="Su S."/>
            <person name="Lv E."/>
            <person name="Zhang Z."/>
            <person name="Xie R."/>
            <person name="Liu H."/>
        </authorList>
    </citation>
    <scope>NUCLEOTIDE SEQUENCE [LARGE SCALE GENOMIC DNA]</scope>
    <source>
        <strain evidence="6">XCT-53</strain>
    </source>
</reference>
<protein>
    <submittedName>
        <fullName evidence="5">Aminotransferase class V-fold PLP-dependent enzyme</fullName>
    </submittedName>
</protein>
<sequence>MRNSGSGLDLSILPRVINVNGTMTSLGASIMVPEAIAALQEIAPRFVPMHRLQREASQLIAELTGAEAGFVTASAAAGLSLAIAATMTGLNPGRAEQLPDTTGMKNRVAIQLGHMCHYGAAVDQSIRLAGAVPVPVGQSTQALDHQLEHALAGGDVAAALYVVSHHVVEYGQIPLDRFVAIAHAHGVPVIVDGASEYDLRRFLQLGADVAIYSGHKFLGGPTSGIVAGRRDLVRAAYLQNIGIGRGMKVGKESIWGVMAALNAWKTRDHDGIRAREQAALDLWQNAVAPFPGVTARRNPDPTGNPLDRLRLDIDARVLGASALAIVRAMATLEIPVILRDHEVELGWIQLDPCNLHPGDAEIVAESLVAVLTRARAGALPEPDVTAHRNGGILAYLNPDLF</sequence>
<keyword evidence="6" id="KW-1185">Reference proteome</keyword>
<keyword evidence="5" id="KW-0032">Aminotransferase</keyword>
<dbReference type="InterPro" id="IPR015421">
    <property type="entry name" value="PyrdxlP-dep_Trfase_major"/>
</dbReference>
<evidence type="ECO:0000256" key="1">
    <source>
        <dbReference type="ARBA" id="ARBA00001933"/>
    </source>
</evidence>
<dbReference type="Pfam" id="PF03841">
    <property type="entry name" value="SelA"/>
    <property type="match status" value="1"/>
</dbReference>
<comment type="caution">
    <text evidence="5">The sequence shown here is derived from an EMBL/GenBank/DDBJ whole genome shotgun (WGS) entry which is preliminary data.</text>
</comment>
<evidence type="ECO:0000256" key="2">
    <source>
        <dbReference type="ARBA" id="ARBA00022898"/>
    </source>
</evidence>